<reference evidence="3" key="2">
    <citation type="submission" date="2015-01" db="EMBL/GenBank/DDBJ databases">
        <title>Evolutionary Origins and Diversification of the Mycorrhizal Mutualists.</title>
        <authorList>
            <consortium name="DOE Joint Genome Institute"/>
            <consortium name="Mycorrhizal Genomics Consortium"/>
            <person name="Kohler A."/>
            <person name="Kuo A."/>
            <person name="Nagy L.G."/>
            <person name="Floudas D."/>
            <person name="Copeland A."/>
            <person name="Barry K.W."/>
            <person name="Cichocki N."/>
            <person name="Veneault-Fourrey C."/>
            <person name="LaButti K."/>
            <person name="Lindquist E.A."/>
            <person name="Lipzen A."/>
            <person name="Lundell T."/>
            <person name="Morin E."/>
            <person name="Murat C."/>
            <person name="Riley R."/>
            <person name="Ohm R."/>
            <person name="Sun H."/>
            <person name="Tunlid A."/>
            <person name="Henrissat B."/>
            <person name="Grigoriev I.V."/>
            <person name="Hibbett D.S."/>
            <person name="Martin F."/>
        </authorList>
    </citation>
    <scope>NUCLEOTIDE SEQUENCE [LARGE SCALE GENOMIC DNA]</scope>
    <source>
        <strain evidence="3">Marx 270</strain>
    </source>
</reference>
<gene>
    <name evidence="2" type="ORF">M404DRAFT_28808</name>
</gene>
<dbReference type="AlphaFoldDB" id="A0A0C3IWR3"/>
<evidence type="ECO:0000313" key="3">
    <source>
        <dbReference type="Proteomes" id="UP000054217"/>
    </source>
</evidence>
<proteinExistence type="predicted"/>
<reference evidence="2 3" key="1">
    <citation type="submission" date="2014-04" db="EMBL/GenBank/DDBJ databases">
        <authorList>
            <consortium name="DOE Joint Genome Institute"/>
            <person name="Kuo A."/>
            <person name="Kohler A."/>
            <person name="Costa M.D."/>
            <person name="Nagy L.G."/>
            <person name="Floudas D."/>
            <person name="Copeland A."/>
            <person name="Barry K.W."/>
            <person name="Cichocki N."/>
            <person name="Veneault-Fourrey C."/>
            <person name="LaButti K."/>
            <person name="Lindquist E.A."/>
            <person name="Lipzen A."/>
            <person name="Lundell T."/>
            <person name="Morin E."/>
            <person name="Murat C."/>
            <person name="Sun H."/>
            <person name="Tunlid A."/>
            <person name="Henrissat B."/>
            <person name="Grigoriev I.V."/>
            <person name="Hibbett D.S."/>
            <person name="Martin F."/>
            <person name="Nordberg H.P."/>
            <person name="Cantor M.N."/>
            <person name="Hua S.X."/>
        </authorList>
    </citation>
    <scope>NUCLEOTIDE SEQUENCE [LARGE SCALE GENOMIC DNA]</scope>
    <source>
        <strain evidence="2 3">Marx 270</strain>
    </source>
</reference>
<keyword evidence="3" id="KW-1185">Reference proteome</keyword>
<evidence type="ECO:0000256" key="1">
    <source>
        <dbReference type="SAM" id="MobiDB-lite"/>
    </source>
</evidence>
<dbReference type="Proteomes" id="UP000054217">
    <property type="component" value="Unassembled WGS sequence"/>
</dbReference>
<evidence type="ECO:0000313" key="2">
    <source>
        <dbReference type="EMBL" id="KIO01268.1"/>
    </source>
</evidence>
<organism evidence="2 3">
    <name type="scientific">Pisolithus tinctorius Marx 270</name>
    <dbReference type="NCBI Taxonomy" id="870435"/>
    <lineage>
        <taxon>Eukaryota</taxon>
        <taxon>Fungi</taxon>
        <taxon>Dikarya</taxon>
        <taxon>Basidiomycota</taxon>
        <taxon>Agaricomycotina</taxon>
        <taxon>Agaricomycetes</taxon>
        <taxon>Agaricomycetidae</taxon>
        <taxon>Boletales</taxon>
        <taxon>Sclerodermatineae</taxon>
        <taxon>Pisolithaceae</taxon>
        <taxon>Pisolithus</taxon>
    </lineage>
</organism>
<dbReference type="HOGENOM" id="CLU_1917927_0_0_1"/>
<protein>
    <submittedName>
        <fullName evidence="2">Uncharacterized protein</fullName>
    </submittedName>
</protein>
<feature type="region of interest" description="Disordered" evidence="1">
    <location>
        <begin position="55"/>
        <end position="82"/>
    </location>
</feature>
<dbReference type="InParanoid" id="A0A0C3IWR3"/>
<accession>A0A0C3IWR3</accession>
<sequence>MSLFDNDNGNNNFCLQMETSSNASIKEQLTIRHSEEDGNEQLAARCTMPKPAECNTTAGITPEHEPPHASVSTTSMHHKQCNKDDEPWPIAKCCNRELDYSYSLRQQLQGMGAELNHLKAKLHLKGPVSGQL</sequence>
<dbReference type="EMBL" id="KN831989">
    <property type="protein sequence ID" value="KIO01268.1"/>
    <property type="molecule type" value="Genomic_DNA"/>
</dbReference>
<name>A0A0C3IWR3_PISTI</name>